<organism evidence="1 2">
    <name type="scientific">Pedobacter aquae</name>
    <dbReference type="NCBI Taxonomy" id="2605747"/>
    <lineage>
        <taxon>Bacteria</taxon>
        <taxon>Pseudomonadati</taxon>
        <taxon>Bacteroidota</taxon>
        <taxon>Sphingobacteriia</taxon>
        <taxon>Sphingobacteriales</taxon>
        <taxon>Sphingobacteriaceae</taxon>
        <taxon>Pedobacter</taxon>
    </lineage>
</organism>
<dbReference type="KEGG" id="pej:FYC62_09320"/>
<dbReference type="RefSeq" id="WP_039454876.1">
    <property type="nucleotide sequence ID" value="NZ_CP043329.1"/>
</dbReference>
<protein>
    <submittedName>
        <fullName evidence="1">DUF4202 domain-containing protein</fullName>
    </submittedName>
</protein>
<dbReference type="PANTHER" id="PTHR41729:SF1">
    <property type="entry name" value="GLUTAMYL-TRNA SYNTHETASE"/>
    <property type="match status" value="1"/>
</dbReference>
<dbReference type="Proteomes" id="UP000323653">
    <property type="component" value="Chromosome"/>
</dbReference>
<dbReference type="Pfam" id="PF13875">
    <property type="entry name" value="DUF4202"/>
    <property type="match status" value="1"/>
</dbReference>
<keyword evidence="2" id="KW-1185">Reference proteome</keyword>
<name>A0A5C0VJ68_9SPHI</name>
<gene>
    <name evidence="1" type="ORF">FYC62_09320</name>
</gene>
<evidence type="ECO:0000313" key="2">
    <source>
        <dbReference type="Proteomes" id="UP000323653"/>
    </source>
</evidence>
<dbReference type="InterPro" id="IPR025255">
    <property type="entry name" value="DUF4202"/>
</dbReference>
<dbReference type="PANTHER" id="PTHR41729">
    <property type="entry name" value="GLUTAMYL-TRNA SYNTHETASE"/>
    <property type="match status" value="1"/>
</dbReference>
<proteinExistence type="predicted"/>
<dbReference type="AlphaFoldDB" id="A0A5C0VJ68"/>
<reference evidence="1 2" key="1">
    <citation type="submission" date="2019-08" db="EMBL/GenBank/DDBJ databases">
        <title>Pedobacter sp. nov., isolated from Han river, South Korea.</title>
        <authorList>
            <person name="Lee D.-H."/>
            <person name="Kim Y.-S."/>
            <person name="Hwang E.-M."/>
            <person name="Le Tran T.C."/>
            <person name="Cha C.-J."/>
        </authorList>
    </citation>
    <scope>NUCLEOTIDE SEQUENCE [LARGE SCALE GENOMIC DNA]</scope>
    <source>
        <strain evidence="1 2">CJ43</strain>
    </source>
</reference>
<evidence type="ECO:0000313" key="1">
    <source>
        <dbReference type="EMBL" id="QEK51823.1"/>
    </source>
</evidence>
<dbReference type="EMBL" id="CP043329">
    <property type="protein sequence ID" value="QEK51823.1"/>
    <property type="molecule type" value="Genomic_DNA"/>
</dbReference>
<sequence length="196" mass="22994">MRNMKAAFAAFDAYNQQDPNQIVYEGLTYPQEYFLALKLHEWVLTLNPKASLELLLASRCQHIGRWETPRKQYPEGREGYLKWRKEQANFHVDKSLAILRHAGFDETVCYRVKQIILKQKIKIDAEVQIMENALCLVFLQYQFEDFLNTQPDIKMIGILRKSLLKMDKHGHEHALKLPFSEKAKALVARALEELYV</sequence>
<accession>A0A5C0VJ68</accession>